<accession>A0A9X3REN5</accession>
<proteinExistence type="predicted"/>
<sequence length="225" mass="27031">MPILREFDLDIPYVKTDGSIEDYEKNWKQKRREFRDEIRCIASLFEFHFEKFKTEKCWKVIVECVETISNERVIGEDICTVQVELNIDQYFQLSQVEKKKLILKLLKKGIDEIINEKSWNKQPFESAYQKVIDCNYINKRIWKQPKKSPNRKHIAEVFCEHDIDKFEISIIVKSNTGEVIKREKLITERPNEWAFTKHFGKLKWISSNEVTLVNKNESKQWIVQI</sequence>
<name>A0A9X3REN5_9BACL</name>
<evidence type="ECO:0000313" key="2">
    <source>
        <dbReference type="Proteomes" id="UP001152173"/>
    </source>
</evidence>
<protein>
    <submittedName>
        <fullName evidence="1">Uncharacterized protein</fullName>
    </submittedName>
</protein>
<dbReference type="AlphaFoldDB" id="A0A9X3REN5"/>
<gene>
    <name evidence="1" type="ORF">M9R32_12630</name>
</gene>
<dbReference type="EMBL" id="JAMKBJ010000011">
    <property type="protein sequence ID" value="MCZ8538034.1"/>
    <property type="molecule type" value="Genomic_DNA"/>
</dbReference>
<dbReference type="RefSeq" id="WP_269927103.1">
    <property type="nucleotide sequence ID" value="NZ_JAMKBJ010000011.1"/>
</dbReference>
<keyword evidence="2" id="KW-1185">Reference proteome</keyword>
<comment type="caution">
    <text evidence="1">The sequence shown here is derived from an EMBL/GenBank/DDBJ whole genome shotgun (WGS) entry which is preliminary data.</text>
</comment>
<organism evidence="1 2">
    <name type="scientific">Paenisporosarcina quisquiliarum</name>
    <dbReference type="NCBI Taxonomy" id="365346"/>
    <lineage>
        <taxon>Bacteria</taxon>
        <taxon>Bacillati</taxon>
        <taxon>Bacillota</taxon>
        <taxon>Bacilli</taxon>
        <taxon>Bacillales</taxon>
        <taxon>Caryophanaceae</taxon>
        <taxon>Paenisporosarcina</taxon>
    </lineage>
</organism>
<reference evidence="1" key="1">
    <citation type="submission" date="2022-05" db="EMBL/GenBank/DDBJ databases">
        <authorList>
            <person name="Colautti A."/>
            <person name="Iacumin L."/>
        </authorList>
    </citation>
    <scope>NUCLEOTIDE SEQUENCE</scope>
    <source>
        <strain evidence="1">SK 55</strain>
    </source>
</reference>
<evidence type="ECO:0000313" key="1">
    <source>
        <dbReference type="EMBL" id="MCZ8538034.1"/>
    </source>
</evidence>
<dbReference type="Proteomes" id="UP001152173">
    <property type="component" value="Unassembled WGS sequence"/>
</dbReference>